<accession>A0ABP9XKE3</accession>
<feature type="domain" description="DCUN1" evidence="2">
    <location>
        <begin position="35"/>
        <end position="226"/>
    </location>
</feature>
<evidence type="ECO:0000256" key="1">
    <source>
        <dbReference type="RuleBase" id="RU410713"/>
    </source>
</evidence>
<dbReference type="InterPro" id="IPR014764">
    <property type="entry name" value="DCN-prot"/>
</dbReference>
<dbReference type="Proteomes" id="UP001476247">
    <property type="component" value="Unassembled WGS sequence"/>
</dbReference>
<dbReference type="Pfam" id="PF03556">
    <property type="entry name" value="Cullin_binding"/>
    <property type="match status" value="1"/>
</dbReference>
<dbReference type="InterPro" id="IPR042460">
    <property type="entry name" value="DCN1-like_PONY"/>
</dbReference>
<dbReference type="Gene3D" id="1.10.238.200">
    <property type="entry name" value="Cullin, PONY binding domain"/>
    <property type="match status" value="1"/>
</dbReference>
<protein>
    <recommendedName>
        <fullName evidence="1">Defective in cullin neddylation protein</fullName>
    </recommendedName>
</protein>
<name>A0ABP9XKE3_9FUNG</name>
<dbReference type="PANTHER" id="PTHR12281">
    <property type="entry name" value="RP42 RELATED"/>
    <property type="match status" value="1"/>
</dbReference>
<gene>
    <name evidence="3" type="ORF">HPULCUR_000623</name>
</gene>
<comment type="function">
    <text evidence="1">Neddylation of cullins play an essential role in the regulation of SCF-type complexes activity.</text>
</comment>
<evidence type="ECO:0000313" key="4">
    <source>
        <dbReference type="Proteomes" id="UP001476247"/>
    </source>
</evidence>
<dbReference type="PANTHER" id="PTHR12281:SF12">
    <property type="entry name" value="DEFECTIVE IN CULLIN NEDDYLATION PROTEIN"/>
    <property type="match status" value="1"/>
</dbReference>
<evidence type="ECO:0000313" key="3">
    <source>
        <dbReference type="EMBL" id="GAA5795268.1"/>
    </source>
</evidence>
<keyword evidence="4" id="KW-1185">Reference proteome</keyword>
<evidence type="ECO:0000259" key="2">
    <source>
        <dbReference type="PROSITE" id="PS51229"/>
    </source>
</evidence>
<dbReference type="PROSITE" id="PS51229">
    <property type="entry name" value="DCUN1"/>
    <property type="match status" value="1"/>
</dbReference>
<comment type="caution">
    <text evidence="3">The sequence shown here is derived from an EMBL/GenBank/DDBJ whole genome shotgun (WGS) entry which is preliminary data.</text>
</comment>
<dbReference type="Gene3D" id="1.10.238.10">
    <property type="entry name" value="EF-hand"/>
    <property type="match status" value="1"/>
</dbReference>
<organism evidence="3 4">
    <name type="scientific">Helicostylum pulchrum</name>
    <dbReference type="NCBI Taxonomy" id="562976"/>
    <lineage>
        <taxon>Eukaryota</taxon>
        <taxon>Fungi</taxon>
        <taxon>Fungi incertae sedis</taxon>
        <taxon>Mucoromycota</taxon>
        <taxon>Mucoromycotina</taxon>
        <taxon>Mucoromycetes</taxon>
        <taxon>Mucorales</taxon>
        <taxon>Mucorineae</taxon>
        <taxon>Mucoraceae</taxon>
        <taxon>Helicostylum</taxon>
    </lineage>
</organism>
<reference evidence="3 4" key="1">
    <citation type="submission" date="2024-04" db="EMBL/GenBank/DDBJ databases">
        <title>genome sequences of Mucor flavus KT1a and Helicostylum pulchrum KT1b strains isolation_sourced from the surface of a dry-aged beef.</title>
        <authorList>
            <person name="Toyotome T."/>
            <person name="Hosono M."/>
            <person name="Torimaru M."/>
            <person name="Fukuda K."/>
            <person name="Mikami N."/>
        </authorList>
    </citation>
    <scope>NUCLEOTIDE SEQUENCE [LARGE SCALE GENOMIC DNA]</scope>
    <source>
        <strain evidence="3 4">KT1b</strain>
    </source>
</reference>
<proteinExistence type="predicted"/>
<dbReference type="InterPro" id="IPR005176">
    <property type="entry name" value="PONY_dom"/>
</dbReference>
<sequence>MPPKRKAATTINETVIVPRRLKIAKKKQTTALAKTFNEKSKHWFEKYTDADNRELIGPDGCQAFFNDIGVSLESALPLVIGYKMKSIRMGYITWEEWLSVMKPELYFEEDGRFALAVLEWERSIMSNEEEYKQFYLFSFNYAKSNGQKSMDIETATAIWHIILEKKYPIVKSFIEFVQVVKPVQVINKDQWSSMLDFCKAVPEDLQNYDSTSSWPVLFDDYVEWRQQSL</sequence>
<dbReference type="EMBL" id="BAABUJ010000004">
    <property type="protein sequence ID" value="GAA5795268.1"/>
    <property type="molecule type" value="Genomic_DNA"/>
</dbReference>